<evidence type="ECO:0000256" key="1">
    <source>
        <dbReference type="ARBA" id="ARBA00006336"/>
    </source>
</evidence>
<dbReference type="InterPro" id="IPR036380">
    <property type="entry name" value="Isochorismatase-like_sf"/>
</dbReference>
<protein>
    <recommendedName>
        <fullName evidence="5">Isochorismatase</fullName>
    </recommendedName>
</protein>
<dbReference type="GO" id="GO:0016787">
    <property type="term" value="F:hydrolase activity"/>
    <property type="evidence" value="ECO:0007669"/>
    <property type="project" value="UniProtKB-KW"/>
</dbReference>
<evidence type="ECO:0000313" key="3">
    <source>
        <dbReference type="EMBL" id="ASC69197.1"/>
    </source>
</evidence>
<evidence type="ECO:0000313" key="4">
    <source>
        <dbReference type="Proteomes" id="UP000191901"/>
    </source>
</evidence>
<evidence type="ECO:0000256" key="2">
    <source>
        <dbReference type="ARBA" id="ARBA00022801"/>
    </source>
</evidence>
<dbReference type="KEGG" id="hhg:XM38_001230"/>
<sequence length="363" mass="40716">MPLATELPIPAFFDPTRVGEVWRVPYQERAQQAQAWAEKQGIAPVSQDARRICLLLVDVQNTFCIPGFELFVAGRSGQGAVDDNRRLCEFIYRHLGRITQIAATLDTHTSNQVFHARFWVDEDGNLPPPMTSISYDEVKQGKWRVNPAVADTLPHISYDELQRYALHYTKQLNLDSKYPLTIWPYHSMLGGIGHALVSAVEEACFFHDLARASQTRFEIKGGNPLTENYSVLRPEVLENSQGDAIAQKNTEFLETLLSFDAIIIAGQAKSHCVAWTISDLLDEITTRDDHWRSRPKGARPVQGHRTLAQKIYLLEDCTSPVVVPGVVDFTQQADDAFQRFADAGMHRVSSTDPLEGWPGFPAA</sequence>
<dbReference type="RefSeq" id="WP_088428821.1">
    <property type="nucleotide sequence ID" value="NZ_CP021983.2"/>
</dbReference>
<gene>
    <name evidence="3" type="ORF">XM38_001230</name>
</gene>
<comment type="similarity">
    <text evidence="1">Belongs to the isochorismatase family.</text>
</comment>
<dbReference type="EMBL" id="CP021983">
    <property type="protein sequence ID" value="ASC69197.1"/>
    <property type="molecule type" value="Genomic_DNA"/>
</dbReference>
<dbReference type="Proteomes" id="UP000191901">
    <property type="component" value="Chromosome"/>
</dbReference>
<name>A0A1Z3HG49_9CYAN</name>
<evidence type="ECO:0008006" key="5">
    <source>
        <dbReference type="Google" id="ProtNLM"/>
    </source>
</evidence>
<dbReference type="InterPro" id="IPR052347">
    <property type="entry name" value="Isochorismatase_Nicotinamidase"/>
</dbReference>
<dbReference type="AlphaFoldDB" id="A0A1Z3HG49"/>
<dbReference type="SUPFAM" id="SSF52499">
    <property type="entry name" value="Isochorismatase-like hydrolases"/>
    <property type="match status" value="1"/>
</dbReference>
<dbReference type="PANTHER" id="PTHR11080:SF2">
    <property type="entry name" value="LD05707P"/>
    <property type="match status" value="1"/>
</dbReference>
<keyword evidence="2" id="KW-0378">Hydrolase</keyword>
<keyword evidence="4" id="KW-1185">Reference proteome</keyword>
<dbReference type="PANTHER" id="PTHR11080">
    <property type="entry name" value="PYRAZINAMIDASE/NICOTINAMIDASE"/>
    <property type="match status" value="1"/>
</dbReference>
<proteinExistence type="inferred from homology"/>
<dbReference type="OrthoDB" id="9791276at2"/>
<dbReference type="Gene3D" id="3.40.50.850">
    <property type="entry name" value="Isochorismatase-like"/>
    <property type="match status" value="1"/>
</dbReference>
<reference evidence="3 4" key="1">
    <citation type="journal article" date="2016" name="Biochim. Biophys. Acta">
        <title>Characterization of red-shifted phycobilisomes isolated from the chlorophyll f-containing cyanobacterium Halomicronema hongdechloris.</title>
        <authorList>
            <person name="Li Y."/>
            <person name="Lin Y."/>
            <person name="Garvey C.J."/>
            <person name="Birch D."/>
            <person name="Corkery R.W."/>
            <person name="Loughlin P.C."/>
            <person name="Scheer H."/>
            <person name="Willows R.D."/>
            <person name="Chen M."/>
        </authorList>
    </citation>
    <scope>NUCLEOTIDE SEQUENCE [LARGE SCALE GENOMIC DNA]</scope>
    <source>
        <strain evidence="3 4">C2206</strain>
    </source>
</reference>
<accession>A0A1Z3HG49</accession>
<organism evidence="3 4">
    <name type="scientific">Halomicronema hongdechloris C2206</name>
    <dbReference type="NCBI Taxonomy" id="1641165"/>
    <lineage>
        <taxon>Bacteria</taxon>
        <taxon>Bacillati</taxon>
        <taxon>Cyanobacteriota</taxon>
        <taxon>Cyanophyceae</taxon>
        <taxon>Nodosilineales</taxon>
        <taxon>Nodosilineaceae</taxon>
        <taxon>Halomicronema</taxon>
    </lineage>
</organism>